<dbReference type="PANTHER" id="PTHR30383:SF5">
    <property type="entry name" value="SGNH HYDROLASE-TYPE ESTERASE DOMAIN-CONTAINING PROTEIN"/>
    <property type="match status" value="1"/>
</dbReference>
<dbReference type="EMBL" id="SOCA01000001">
    <property type="protein sequence ID" value="TDU81636.1"/>
    <property type="molecule type" value="Genomic_DNA"/>
</dbReference>
<dbReference type="GO" id="GO:0004622">
    <property type="term" value="F:phosphatidylcholine lysophospholipase activity"/>
    <property type="evidence" value="ECO:0007669"/>
    <property type="project" value="TreeGrafter"/>
</dbReference>
<dbReference type="Pfam" id="PF13472">
    <property type="entry name" value="Lipase_GDSL_2"/>
    <property type="match status" value="1"/>
</dbReference>
<dbReference type="AlphaFoldDB" id="A0A4R7ST23"/>
<accession>A0A4R7ST23</accession>
<dbReference type="InterPro" id="IPR051532">
    <property type="entry name" value="Ester_Hydrolysis_Enzymes"/>
</dbReference>
<dbReference type="SUPFAM" id="SSF52266">
    <property type="entry name" value="SGNH hydrolase"/>
    <property type="match status" value="1"/>
</dbReference>
<name>A0A4R7ST23_9BACT</name>
<organism evidence="2 3">
    <name type="scientific">Prosthecobacter fusiformis</name>
    <dbReference type="NCBI Taxonomy" id="48464"/>
    <lineage>
        <taxon>Bacteria</taxon>
        <taxon>Pseudomonadati</taxon>
        <taxon>Verrucomicrobiota</taxon>
        <taxon>Verrucomicrobiia</taxon>
        <taxon>Verrucomicrobiales</taxon>
        <taxon>Verrucomicrobiaceae</taxon>
        <taxon>Prosthecobacter</taxon>
    </lineage>
</organism>
<proteinExistence type="predicted"/>
<evidence type="ECO:0000259" key="1">
    <source>
        <dbReference type="Pfam" id="PF13472"/>
    </source>
</evidence>
<dbReference type="InterPro" id="IPR013830">
    <property type="entry name" value="SGNH_hydro"/>
</dbReference>
<dbReference type="Proteomes" id="UP000295662">
    <property type="component" value="Unassembled WGS sequence"/>
</dbReference>
<evidence type="ECO:0000313" key="3">
    <source>
        <dbReference type="Proteomes" id="UP000295662"/>
    </source>
</evidence>
<evidence type="ECO:0000313" key="2">
    <source>
        <dbReference type="EMBL" id="TDU81636.1"/>
    </source>
</evidence>
<keyword evidence="3" id="KW-1185">Reference proteome</keyword>
<feature type="domain" description="SGNH hydrolase-type esterase" evidence="1">
    <location>
        <begin position="80"/>
        <end position="259"/>
    </location>
</feature>
<dbReference type="OrthoDB" id="186847at2"/>
<reference evidence="2 3" key="1">
    <citation type="submission" date="2019-03" db="EMBL/GenBank/DDBJ databases">
        <title>Genomic Encyclopedia of Archaeal and Bacterial Type Strains, Phase II (KMG-II): from individual species to whole genera.</title>
        <authorList>
            <person name="Goeker M."/>
        </authorList>
    </citation>
    <scope>NUCLEOTIDE SEQUENCE [LARGE SCALE GENOMIC DNA]</scope>
    <source>
        <strain evidence="2 3">ATCC 25309</strain>
    </source>
</reference>
<sequence length="462" mass="50298">MGEDGAAPLATRMPGLKDLAPGTVSPSHSCRLTSVLIYHSVRFAFLSPVMIRSLLLALLFTTSLAQAENLLPPDARVAIIGDSITEQKLYSKYMEAYLLACTGRQDIQVFQFGWSGERASGFAARLENDLSVFHPTVATTCYGMNDGQYTAYTDAIGAEYEKNMRLVLDGLKAQGVKHIAVGSPGAVDTRFFTRFEPAIYNDNLAHLRDIVQKLAGEYSLSFANVHDTMTSAMAKAKPVLGQDYDVCGPDGFHPGPNGHLLMAQAFLKGLKLEGTIGQITLDLAGESTATEGHQITARAPGSLTLASSTWPFCFDADPAASTSTRSILPFTSFNQDLNRYTLVVKGLTKDKAQVTWGSETKEFTKTQLEAGINLAAEFATTPFDAAFADLLNAIGSKQAYETTMIKNLITHFRTYSPEAETDPEFKNALEVLKQKTLEKHAKYNANVRKRLKAVTHTVSVVE</sequence>
<dbReference type="CDD" id="cd01834">
    <property type="entry name" value="SGNH_hydrolase_like_2"/>
    <property type="match status" value="1"/>
</dbReference>
<dbReference type="InterPro" id="IPR036514">
    <property type="entry name" value="SGNH_hydro_sf"/>
</dbReference>
<dbReference type="Gene3D" id="3.40.50.1110">
    <property type="entry name" value="SGNH hydrolase"/>
    <property type="match status" value="1"/>
</dbReference>
<protein>
    <submittedName>
        <fullName evidence="2">Lysophospholipase L1-like esterase</fullName>
    </submittedName>
</protein>
<gene>
    <name evidence="2" type="ORF">EI77_00946</name>
</gene>
<comment type="caution">
    <text evidence="2">The sequence shown here is derived from an EMBL/GenBank/DDBJ whole genome shotgun (WGS) entry which is preliminary data.</text>
</comment>
<dbReference type="PANTHER" id="PTHR30383">
    <property type="entry name" value="THIOESTERASE 1/PROTEASE 1/LYSOPHOSPHOLIPASE L1"/>
    <property type="match status" value="1"/>
</dbReference>